<keyword evidence="2" id="KW-0067">ATP-binding</keyword>
<protein>
    <submittedName>
        <fullName evidence="4">AAA family ATPase</fullName>
    </submittedName>
</protein>
<evidence type="ECO:0000256" key="1">
    <source>
        <dbReference type="ARBA" id="ARBA00022741"/>
    </source>
</evidence>
<reference evidence="4 5" key="1">
    <citation type="submission" date="2023-02" db="EMBL/GenBank/DDBJ databases">
        <title>Streptomyces sp. SCA4-21 with antifungal activity against Fusarium oxysporum f. sp. cubense, Streptomyces sp. SCA2-17 with antifungal activity against Fusarium oxysporum f. sp. cubense.</title>
        <authorList>
            <person name="Qi D."/>
        </authorList>
    </citation>
    <scope>NUCLEOTIDE SEQUENCE [LARGE SCALE GENOMIC DNA]</scope>
    <source>
        <strain evidence="4 5">SCA4-21</strain>
    </source>
</reference>
<proteinExistence type="predicted"/>
<dbReference type="PRINTS" id="PR00038">
    <property type="entry name" value="HTHLUXR"/>
</dbReference>
<dbReference type="CDD" id="cd06170">
    <property type="entry name" value="LuxR_C_like"/>
    <property type="match status" value="1"/>
</dbReference>
<evidence type="ECO:0000313" key="4">
    <source>
        <dbReference type="EMBL" id="WNE98152.1"/>
    </source>
</evidence>
<evidence type="ECO:0000256" key="2">
    <source>
        <dbReference type="ARBA" id="ARBA00022840"/>
    </source>
</evidence>
<dbReference type="InterPro" id="IPR027417">
    <property type="entry name" value="P-loop_NTPase"/>
</dbReference>
<dbReference type="PANTHER" id="PTHR16305:SF35">
    <property type="entry name" value="TRANSCRIPTIONAL ACTIVATOR DOMAIN"/>
    <property type="match status" value="1"/>
</dbReference>
<dbReference type="Gene3D" id="1.25.40.10">
    <property type="entry name" value="Tetratricopeptide repeat domain"/>
    <property type="match status" value="1"/>
</dbReference>
<keyword evidence="5" id="KW-1185">Reference proteome</keyword>
<evidence type="ECO:0000313" key="5">
    <source>
        <dbReference type="Proteomes" id="UP001305606"/>
    </source>
</evidence>
<dbReference type="PROSITE" id="PS51257">
    <property type="entry name" value="PROKAR_LIPOPROTEIN"/>
    <property type="match status" value="1"/>
</dbReference>
<dbReference type="PROSITE" id="PS50043">
    <property type="entry name" value="HTH_LUXR_2"/>
    <property type="match status" value="1"/>
</dbReference>
<dbReference type="PANTHER" id="PTHR16305">
    <property type="entry name" value="TESTICULAR SOLUBLE ADENYLYL CYCLASE"/>
    <property type="match status" value="1"/>
</dbReference>
<gene>
    <name evidence="4" type="ORF">PS467_23915</name>
</gene>
<dbReference type="EMBL" id="CP117522">
    <property type="protein sequence ID" value="WNE98152.1"/>
    <property type="molecule type" value="Genomic_DNA"/>
</dbReference>
<sequence length="921" mass="100147">MSELTRLRSMLSTCMAGEGGVALVTGAVACGKTSLLNTFARDVRDSGALFLHASASRAEQLLPLGVVTQLLRTAPLSPDQSRRGARLSAECMADRPDQDSETLEQQHARVIHEFCTLLLELTAQGPVVVGIDDVQYADRLSLQFLSYLTRRLSSEPILLVLNEWAVLEPALDSFRAELLSHSHCRRIRLGPLSPAGVAGLVTEHTKTWPSSPLPAACAAISGGNPLLIRALMEDHATVAGRVSAEVIAGPVVADAFREAVLVCVHRCGPDVLAGAQGLAVLDDAGTPALLARLLDIEPHQADHIVEVLTMAGLLAHGHFRHPAARTAVLDNIAGKDRTRLHRRAAELLYQEGAQATTVAAHLITSNQTDAPWTVPVLREAADQALAEDRVEQAIKLLKLAQRNCADDRQQAAVTTLLAEVEWRLNPSAAARLMPELITAARDGLLENDVTSPIALLLWNGELGHATDALNQLYRTIDPSDARAVTELHILRLWADCSYPVLPHRAPEPPGFPHPDDSLSEAATTDMRLRALTAFTTVLRQDSHAEAVTAAEQVLQSCHLGHAVMDPVIPALLALTYADRLDKAAPWCDALLAEARSRHAPAWQAMLAAVRADIALRQGDPEAAERHARSALGAISDRSWGVALGAPLGILLQAMTSLGRHAEAEELTRAAPPELFQTRWGLLYLYARGRYHLAANRLQAGLSDLTTCGELMTAWDMDLPGFIPWRADAARIHLRLGNVRQARRLAEEQLARPLTTGSRTHGIALRTLAACSELKQRPHLLRKAAEELQEQGDRLELAETLTDLSEAHYALGESDRARMMARRAWHVATECRTDALRQRLSVCLAEEDTEPLIDTAGVTALSDAERRVAALAAKGHTNREIARKLYITVSTVEQHLTRAYRKLDVRSRVDLPVWLQPSGATT</sequence>
<feature type="domain" description="HTH luxR-type" evidence="3">
    <location>
        <begin position="853"/>
        <end position="918"/>
    </location>
</feature>
<keyword evidence="1" id="KW-0547">Nucleotide-binding</keyword>
<dbReference type="RefSeq" id="WP_311036962.1">
    <property type="nucleotide sequence ID" value="NZ_CP117522.1"/>
</dbReference>
<dbReference type="SUPFAM" id="SSF52540">
    <property type="entry name" value="P-loop containing nucleoside triphosphate hydrolases"/>
    <property type="match status" value="1"/>
</dbReference>
<dbReference type="Pfam" id="PF13191">
    <property type="entry name" value="AAA_16"/>
    <property type="match status" value="1"/>
</dbReference>
<name>A0ABY9V1J4_9ACTN</name>
<evidence type="ECO:0000259" key="3">
    <source>
        <dbReference type="PROSITE" id="PS50043"/>
    </source>
</evidence>
<dbReference type="Pfam" id="PF00196">
    <property type="entry name" value="GerE"/>
    <property type="match status" value="1"/>
</dbReference>
<dbReference type="InterPro" id="IPR011990">
    <property type="entry name" value="TPR-like_helical_dom_sf"/>
</dbReference>
<dbReference type="InterPro" id="IPR000792">
    <property type="entry name" value="Tscrpt_reg_LuxR_C"/>
</dbReference>
<dbReference type="SUPFAM" id="SSF46894">
    <property type="entry name" value="C-terminal effector domain of the bipartite response regulators"/>
    <property type="match status" value="1"/>
</dbReference>
<accession>A0ABY9V1J4</accession>
<dbReference type="InterPro" id="IPR016032">
    <property type="entry name" value="Sig_transdc_resp-reg_C-effctor"/>
</dbReference>
<dbReference type="InterPro" id="IPR036388">
    <property type="entry name" value="WH-like_DNA-bd_sf"/>
</dbReference>
<organism evidence="4 5">
    <name type="scientific">Streptomyces luomodiensis</name>
    <dbReference type="NCBI Taxonomy" id="3026192"/>
    <lineage>
        <taxon>Bacteria</taxon>
        <taxon>Bacillati</taxon>
        <taxon>Actinomycetota</taxon>
        <taxon>Actinomycetes</taxon>
        <taxon>Kitasatosporales</taxon>
        <taxon>Streptomycetaceae</taxon>
        <taxon>Streptomyces</taxon>
    </lineage>
</organism>
<dbReference type="PROSITE" id="PS00622">
    <property type="entry name" value="HTH_LUXR_1"/>
    <property type="match status" value="1"/>
</dbReference>
<dbReference type="Proteomes" id="UP001305606">
    <property type="component" value="Chromosome"/>
</dbReference>
<dbReference type="InterPro" id="IPR041664">
    <property type="entry name" value="AAA_16"/>
</dbReference>
<dbReference type="Gene3D" id="1.10.10.10">
    <property type="entry name" value="Winged helix-like DNA-binding domain superfamily/Winged helix DNA-binding domain"/>
    <property type="match status" value="1"/>
</dbReference>
<dbReference type="SMART" id="SM00421">
    <property type="entry name" value="HTH_LUXR"/>
    <property type="match status" value="1"/>
</dbReference>